<dbReference type="EMBL" id="FUYS01000008">
    <property type="protein sequence ID" value="SKB79038.1"/>
    <property type="molecule type" value="Genomic_DNA"/>
</dbReference>
<evidence type="ECO:0000313" key="1">
    <source>
        <dbReference type="EMBL" id="SKB79038.1"/>
    </source>
</evidence>
<reference evidence="1 2" key="1">
    <citation type="submission" date="2017-02" db="EMBL/GenBank/DDBJ databases">
        <authorList>
            <person name="Peterson S.W."/>
        </authorList>
    </citation>
    <scope>NUCLEOTIDE SEQUENCE [LARGE SCALE GENOMIC DNA]</scope>
    <source>
        <strain evidence="1 2">DSM 22899</strain>
    </source>
</reference>
<keyword evidence="2" id="KW-1185">Reference proteome</keyword>
<dbReference type="Proteomes" id="UP000190541">
    <property type="component" value="Unassembled WGS sequence"/>
</dbReference>
<gene>
    <name evidence="1" type="ORF">SAMN05660226_03162</name>
</gene>
<name>A0A1T5E4V0_9SPHI</name>
<protein>
    <submittedName>
        <fullName evidence="1">Uncharacterized protein</fullName>
    </submittedName>
</protein>
<proteinExistence type="predicted"/>
<dbReference type="AlphaFoldDB" id="A0A1T5E4V0"/>
<evidence type="ECO:0000313" key="2">
    <source>
        <dbReference type="Proteomes" id="UP000190541"/>
    </source>
</evidence>
<accession>A0A1T5E4V0</accession>
<sequence length="124" mass="14194">MYRNAISFLFLALILYNATSAVWINGAFLLNRDYVVENLCEQRLSLDNECQGQCVLMKKLKESQERDSEHSTTKMQELQLVFTQNTWLFSLSAAVGVRTRMPIPADQGQRTDSFTLAIFRPPIS</sequence>
<dbReference type="STRING" id="623280.SAMN05660226_03162"/>
<organism evidence="1 2">
    <name type="scientific">Parapedobacter luteus</name>
    <dbReference type="NCBI Taxonomy" id="623280"/>
    <lineage>
        <taxon>Bacteria</taxon>
        <taxon>Pseudomonadati</taxon>
        <taxon>Bacteroidota</taxon>
        <taxon>Sphingobacteriia</taxon>
        <taxon>Sphingobacteriales</taxon>
        <taxon>Sphingobacteriaceae</taxon>
        <taxon>Parapedobacter</taxon>
    </lineage>
</organism>